<reference evidence="2 3" key="1">
    <citation type="submission" date="2023-03" db="EMBL/GenBank/DDBJ databases">
        <title>High recombination rates correlate with genetic variation in Cardiocondyla obscurior ants.</title>
        <authorList>
            <person name="Errbii M."/>
        </authorList>
    </citation>
    <scope>NUCLEOTIDE SEQUENCE [LARGE SCALE GENOMIC DNA]</scope>
    <source>
        <strain evidence="2">Alpha-2009</strain>
        <tissue evidence="2">Whole body</tissue>
    </source>
</reference>
<protein>
    <submittedName>
        <fullName evidence="2">Uncharacterized protein</fullName>
    </submittedName>
</protein>
<comment type="caution">
    <text evidence="2">The sequence shown here is derived from an EMBL/GenBank/DDBJ whole genome shotgun (WGS) entry which is preliminary data.</text>
</comment>
<feature type="region of interest" description="Disordered" evidence="1">
    <location>
        <begin position="210"/>
        <end position="258"/>
    </location>
</feature>
<keyword evidence="3" id="KW-1185">Reference proteome</keyword>
<dbReference type="AlphaFoldDB" id="A0AAW2EM21"/>
<name>A0AAW2EM21_9HYME</name>
<evidence type="ECO:0000256" key="1">
    <source>
        <dbReference type="SAM" id="MobiDB-lite"/>
    </source>
</evidence>
<organism evidence="2 3">
    <name type="scientific">Cardiocondyla obscurior</name>
    <dbReference type="NCBI Taxonomy" id="286306"/>
    <lineage>
        <taxon>Eukaryota</taxon>
        <taxon>Metazoa</taxon>
        <taxon>Ecdysozoa</taxon>
        <taxon>Arthropoda</taxon>
        <taxon>Hexapoda</taxon>
        <taxon>Insecta</taxon>
        <taxon>Pterygota</taxon>
        <taxon>Neoptera</taxon>
        <taxon>Endopterygota</taxon>
        <taxon>Hymenoptera</taxon>
        <taxon>Apocrita</taxon>
        <taxon>Aculeata</taxon>
        <taxon>Formicoidea</taxon>
        <taxon>Formicidae</taxon>
        <taxon>Myrmicinae</taxon>
        <taxon>Cardiocondyla</taxon>
    </lineage>
</organism>
<feature type="compositionally biased region" description="Basic and acidic residues" evidence="1">
    <location>
        <begin position="223"/>
        <end position="247"/>
    </location>
</feature>
<proteinExistence type="predicted"/>
<dbReference type="EMBL" id="JADYXP020000020">
    <property type="protein sequence ID" value="KAL0104177.1"/>
    <property type="molecule type" value="Genomic_DNA"/>
</dbReference>
<gene>
    <name evidence="2" type="ORF">PUN28_017115</name>
</gene>
<dbReference type="Proteomes" id="UP001430953">
    <property type="component" value="Unassembled WGS sequence"/>
</dbReference>
<sequence>MSLRKRASEQISSASTYRAANRWMKFVQSDVALWLLVHAFQRLQIIHSDSLSASLPRYTHVVTSHKMHASPSSLSLSLSRSLISHHEIPRNRTQRGDYALEYLSSFHYVRYIYSCLQCGNITIIITEWLHILMIMYIQANTRRLLTPLHSFISDRSIYPSPRAKWNGIRSDLCYFKADTCNYITFHPFFFCLLPRCFGYRLYEGKVNRPRQEEGRTRAKRKTRGEEKEGERKREREREAASSFEHPKKGNARTPVDLR</sequence>
<evidence type="ECO:0000313" key="2">
    <source>
        <dbReference type="EMBL" id="KAL0104177.1"/>
    </source>
</evidence>
<evidence type="ECO:0000313" key="3">
    <source>
        <dbReference type="Proteomes" id="UP001430953"/>
    </source>
</evidence>
<accession>A0AAW2EM21</accession>